<keyword evidence="3" id="KW-1185">Reference proteome</keyword>
<reference evidence="2 3" key="1">
    <citation type="submission" date="2024-04" db="EMBL/GenBank/DDBJ databases">
        <title>Dissimilatory iodate-reducing microorganisms contribute to the enrichment of iodine in groundwater.</title>
        <authorList>
            <person name="Jiang Z."/>
        </authorList>
    </citation>
    <scope>NUCLEOTIDE SEQUENCE [LARGE SCALE GENOMIC DNA]</scope>
    <source>
        <strain evidence="2 3">NCP973</strain>
    </source>
</reference>
<dbReference type="Pfam" id="PF12949">
    <property type="entry name" value="HeH"/>
    <property type="match status" value="1"/>
</dbReference>
<evidence type="ECO:0000259" key="1">
    <source>
        <dbReference type="Pfam" id="PF12949"/>
    </source>
</evidence>
<dbReference type="EMBL" id="CP151406">
    <property type="protein sequence ID" value="WZJ20027.1"/>
    <property type="molecule type" value="Genomic_DNA"/>
</dbReference>
<feature type="domain" description="HeH/LEM" evidence="1">
    <location>
        <begin position="127"/>
        <end position="155"/>
    </location>
</feature>
<proteinExistence type="predicted"/>
<dbReference type="RefSeq" id="WP_341742910.1">
    <property type="nucleotide sequence ID" value="NZ_CP151406.1"/>
</dbReference>
<evidence type="ECO:0000313" key="2">
    <source>
        <dbReference type="EMBL" id="WZJ20027.1"/>
    </source>
</evidence>
<evidence type="ECO:0000313" key="3">
    <source>
        <dbReference type="Proteomes" id="UP001479520"/>
    </source>
</evidence>
<protein>
    <submittedName>
        <fullName evidence="2">HeH/LEM domain-containing protein</fullName>
    </submittedName>
</protein>
<sequence>MGLFDFLKFGKANVGTSEAARSIPTITPDGDIFDCYAEVFKKVIDSVTGITPVEKSEIYDLISKSDGGFQNMGAYHSKIYDKYFKGRDWAWVEYDKWNNLFSSIGRFPNSFQSKTGPISVEGALGLLTVAELKELLKSKNIEFKAKDKKPDLICLANNIADIDCENIIRIKIAEELEKEKHDIYTILMRTINFRGKSLYDYRRAKKIGVKKFEIVQTFESDREFADIALKENSNALPPLYPYDLSYLKSVIDF</sequence>
<accession>A0ABZ2XDL4</accession>
<name>A0ABZ2XDL4_9RHOO</name>
<dbReference type="Gene3D" id="1.10.720.30">
    <property type="entry name" value="SAP domain"/>
    <property type="match status" value="1"/>
</dbReference>
<dbReference type="InterPro" id="IPR025856">
    <property type="entry name" value="HeH/LEM_domain"/>
</dbReference>
<dbReference type="Proteomes" id="UP001479520">
    <property type="component" value="Chromosome"/>
</dbReference>
<organism evidence="2 3">
    <name type="scientific">Azonexus hydrophilus</name>
    <dbReference type="NCBI Taxonomy" id="418702"/>
    <lineage>
        <taxon>Bacteria</taxon>
        <taxon>Pseudomonadati</taxon>
        <taxon>Pseudomonadota</taxon>
        <taxon>Betaproteobacteria</taxon>
        <taxon>Rhodocyclales</taxon>
        <taxon>Azonexaceae</taxon>
        <taxon>Azonexus</taxon>
    </lineage>
</organism>
<dbReference type="InterPro" id="IPR036361">
    <property type="entry name" value="SAP_dom_sf"/>
</dbReference>
<gene>
    <name evidence="2" type="ORF">AADV58_08610</name>
</gene>